<dbReference type="InterPro" id="IPR001412">
    <property type="entry name" value="aa-tRNA-synth_I_CS"/>
</dbReference>
<evidence type="ECO:0000256" key="8">
    <source>
        <dbReference type="RuleBase" id="RU361234"/>
    </source>
</evidence>
<evidence type="ECO:0000256" key="7">
    <source>
        <dbReference type="ARBA" id="ARBA00048248"/>
    </source>
</evidence>
<evidence type="ECO:0000313" key="10">
    <source>
        <dbReference type="EMBL" id="KEF53815.1"/>
    </source>
</evidence>
<gene>
    <name evidence="10" type="ORF">A1O9_10216</name>
</gene>
<dbReference type="RefSeq" id="XP_013256405.1">
    <property type="nucleotide sequence ID" value="XM_013400951.1"/>
</dbReference>
<dbReference type="PANTHER" id="PTHR11766">
    <property type="entry name" value="TYROSYL-TRNA SYNTHETASE"/>
    <property type="match status" value="1"/>
</dbReference>
<keyword evidence="5 8" id="KW-0648">Protein biosynthesis</keyword>
<dbReference type="NCBIfam" id="TIGR00234">
    <property type="entry name" value="tyrS"/>
    <property type="match status" value="1"/>
</dbReference>
<comment type="caution">
    <text evidence="10">The sequence shown here is derived from an EMBL/GenBank/DDBJ whole genome shotgun (WGS) entry which is preliminary data.</text>
</comment>
<dbReference type="InterPro" id="IPR014729">
    <property type="entry name" value="Rossmann-like_a/b/a_fold"/>
</dbReference>
<dbReference type="Gene3D" id="1.10.240.10">
    <property type="entry name" value="Tyrosyl-Transfer RNA Synthetase"/>
    <property type="match status" value="1"/>
</dbReference>
<dbReference type="Gene3D" id="3.10.290.10">
    <property type="entry name" value="RNA-binding S4 domain"/>
    <property type="match status" value="1"/>
</dbReference>
<dbReference type="InterPro" id="IPR036986">
    <property type="entry name" value="S4_RNA-bd_sf"/>
</dbReference>
<dbReference type="InterPro" id="IPR024088">
    <property type="entry name" value="Tyr-tRNA-ligase_bac-type"/>
</dbReference>
<dbReference type="InterPro" id="IPR002307">
    <property type="entry name" value="Tyr-tRNA-ligase"/>
</dbReference>
<dbReference type="InterPro" id="IPR002305">
    <property type="entry name" value="aa-tRNA-synth_Ic"/>
</dbReference>
<evidence type="ECO:0000313" key="11">
    <source>
        <dbReference type="Proteomes" id="UP000027920"/>
    </source>
</evidence>
<dbReference type="FunFam" id="3.40.50.620:FF:000227">
    <property type="entry name" value="Tyrosine--tRNA ligase"/>
    <property type="match status" value="1"/>
</dbReference>
<organism evidence="10 11">
    <name type="scientific">Exophiala aquamarina CBS 119918</name>
    <dbReference type="NCBI Taxonomy" id="1182545"/>
    <lineage>
        <taxon>Eukaryota</taxon>
        <taxon>Fungi</taxon>
        <taxon>Dikarya</taxon>
        <taxon>Ascomycota</taxon>
        <taxon>Pezizomycotina</taxon>
        <taxon>Eurotiomycetes</taxon>
        <taxon>Chaetothyriomycetidae</taxon>
        <taxon>Chaetothyriales</taxon>
        <taxon>Herpotrichiellaceae</taxon>
        <taxon>Exophiala</taxon>
    </lineage>
</organism>
<dbReference type="HOGENOM" id="CLU_024003_4_0_1"/>
<name>A0A072PE54_9EURO</name>
<dbReference type="InterPro" id="IPR032005">
    <property type="entry name" value="TyrRSs_C"/>
</dbReference>
<dbReference type="CDD" id="cd00805">
    <property type="entry name" value="TyrRS_core"/>
    <property type="match status" value="1"/>
</dbReference>
<dbReference type="OrthoDB" id="337870at2759"/>
<dbReference type="SUPFAM" id="SSF52374">
    <property type="entry name" value="Nucleotidylyl transferase"/>
    <property type="match status" value="1"/>
</dbReference>
<dbReference type="GO" id="GO:0004831">
    <property type="term" value="F:tyrosine-tRNA ligase activity"/>
    <property type="evidence" value="ECO:0007669"/>
    <property type="project" value="UniProtKB-EC"/>
</dbReference>
<sequence>MVRIQPLRAAPRSLYICQTCRHARPQLPSSSRSSPQQTTRSITRVHVEKIKRSQEEWRERSDLISSGQAPSMLSRLEERGYINQIVGPRDDLENLLTMRRIGVYAGIDPTAPSMHLGHLIPFMALAFFYIHGYSVHYLLGGFTASIGDPTGRLTGRAEQSPGLRKTNMASLHNQLKRFMASVEKYAERRGYLREWAWRKALTNNAAWWSKTTARDFLFVLGRHVRLGPMLGRDTVKNRLDGDGMSFSEFSYPLVQAYDWWHLFQQGVQLQIGGADQFGNILTGTELIKSIAKEDHPYQTALRDLAATERKSRIRTTNDPFGFTVPLLTTVSGEKFGKSAGNAVWLDESMTSPFELYQFLLRSADADVEKFLRLLTFVPLEEIKGLMEQHEQDASKRIPHHKLAKEIVELIHGLGAADKAEAEHRGLYGKAVSVNGILQTVDTQKKESSKGNGKAGFINPQVNKHAQPLSRETTGTPHIQLPRSLVIGQPLSRICWSAGLTSSKSEAQRLISAAGLYIGANADAKGGMDDALSFTPAKSASWDLLERYIIDEKLLILRVGKWKMKIINIVSDTEFAQSGQTCPGWDQKVEDAPKSS</sequence>
<evidence type="ECO:0000256" key="1">
    <source>
        <dbReference type="ARBA" id="ARBA00005594"/>
    </source>
</evidence>
<keyword evidence="6 8" id="KW-0030">Aminoacyl-tRNA synthetase</keyword>
<proteinExistence type="inferred from homology"/>
<evidence type="ECO:0000256" key="5">
    <source>
        <dbReference type="ARBA" id="ARBA00022917"/>
    </source>
</evidence>
<evidence type="ECO:0000256" key="6">
    <source>
        <dbReference type="ARBA" id="ARBA00023146"/>
    </source>
</evidence>
<dbReference type="VEuPathDB" id="FungiDB:A1O9_10216"/>
<evidence type="ECO:0000256" key="3">
    <source>
        <dbReference type="ARBA" id="ARBA00022741"/>
    </source>
</evidence>
<dbReference type="GO" id="GO:0005524">
    <property type="term" value="F:ATP binding"/>
    <property type="evidence" value="ECO:0007669"/>
    <property type="project" value="UniProtKB-KW"/>
</dbReference>
<dbReference type="PROSITE" id="PS00178">
    <property type="entry name" value="AA_TRNA_LIGASE_I"/>
    <property type="match status" value="1"/>
</dbReference>
<protein>
    <recommendedName>
        <fullName evidence="8">Tyrosine--tRNA ligase</fullName>
        <ecNumber evidence="8">6.1.1.1</ecNumber>
    </recommendedName>
    <alternativeName>
        <fullName evidence="8">Tyrosyl-tRNA synthetase</fullName>
    </alternativeName>
</protein>
<dbReference type="EMBL" id="AMGV01000012">
    <property type="protein sequence ID" value="KEF53815.1"/>
    <property type="molecule type" value="Genomic_DNA"/>
</dbReference>
<reference evidence="10 11" key="1">
    <citation type="submission" date="2013-03" db="EMBL/GenBank/DDBJ databases">
        <title>The Genome Sequence of Exophiala aquamarina CBS 119918.</title>
        <authorList>
            <consortium name="The Broad Institute Genomics Platform"/>
            <person name="Cuomo C."/>
            <person name="de Hoog S."/>
            <person name="Gorbushina A."/>
            <person name="Walker B."/>
            <person name="Young S.K."/>
            <person name="Zeng Q."/>
            <person name="Gargeya S."/>
            <person name="Fitzgerald M."/>
            <person name="Haas B."/>
            <person name="Abouelleil A."/>
            <person name="Allen A.W."/>
            <person name="Alvarado L."/>
            <person name="Arachchi H.M."/>
            <person name="Berlin A.M."/>
            <person name="Chapman S.B."/>
            <person name="Gainer-Dewar J."/>
            <person name="Goldberg J."/>
            <person name="Griggs A."/>
            <person name="Gujja S."/>
            <person name="Hansen M."/>
            <person name="Howarth C."/>
            <person name="Imamovic A."/>
            <person name="Ireland A."/>
            <person name="Larimer J."/>
            <person name="McCowan C."/>
            <person name="Murphy C."/>
            <person name="Pearson M."/>
            <person name="Poon T.W."/>
            <person name="Priest M."/>
            <person name="Roberts A."/>
            <person name="Saif S."/>
            <person name="Shea T."/>
            <person name="Sisk P."/>
            <person name="Sykes S."/>
            <person name="Wortman J."/>
            <person name="Nusbaum C."/>
            <person name="Birren B."/>
        </authorList>
    </citation>
    <scope>NUCLEOTIDE SEQUENCE [LARGE SCALE GENOMIC DNA]</scope>
    <source>
        <strain evidence="10 11">CBS 119918</strain>
    </source>
</reference>
<evidence type="ECO:0000256" key="2">
    <source>
        <dbReference type="ARBA" id="ARBA00022598"/>
    </source>
</evidence>
<dbReference type="GO" id="GO:0003723">
    <property type="term" value="F:RNA binding"/>
    <property type="evidence" value="ECO:0007669"/>
    <property type="project" value="InterPro"/>
</dbReference>
<dbReference type="AlphaFoldDB" id="A0A072PE54"/>
<comment type="similarity">
    <text evidence="1 8">Belongs to the class-I aminoacyl-tRNA synthetase family.</text>
</comment>
<dbReference type="GO" id="GO:0006437">
    <property type="term" value="P:tyrosyl-tRNA aminoacylation"/>
    <property type="evidence" value="ECO:0007669"/>
    <property type="project" value="InterPro"/>
</dbReference>
<keyword evidence="3 8" id="KW-0547">Nucleotide-binding</keyword>
<dbReference type="Pfam" id="PF16714">
    <property type="entry name" value="TyrRSs_C"/>
    <property type="match status" value="1"/>
</dbReference>
<dbReference type="GO" id="GO:0005829">
    <property type="term" value="C:cytosol"/>
    <property type="evidence" value="ECO:0007669"/>
    <property type="project" value="TreeGrafter"/>
</dbReference>
<feature type="domain" description="Tyrosyl-tRNA synthetase C-terminal" evidence="9">
    <location>
        <begin position="472"/>
        <end position="585"/>
    </location>
</feature>
<dbReference type="EC" id="6.1.1.1" evidence="8"/>
<dbReference type="FunFam" id="1.10.240.10:FF:000001">
    <property type="entry name" value="Tyrosine--tRNA ligase"/>
    <property type="match status" value="1"/>
</dbReference>
<keyword evidence="11" id="KW-1185">Reference proteome</keyword>
<evidence type="ECO:0000256" key="4">
    <source>
        <dbReference type="ARBA" id="ARBA00022840"/>
    </source>
</evidence>
<accession>A0A072PE54</accession>
<dbReference type="PRINTS" id="PR01040">
    <property type="entry name" value="TRNASYNTHTYR"/>
</dbReference>
<dbReference type="GeneID" id="25285121"/>
<comment type="catalytic activity">
    <reaction evidence="7 8">
        <text>tRNA(Tyr) + L-tyrosine + ATP = L-tyrosyl-tRNA(Tyr) + AMP + diphosphate + H(+)</text>
        <dbReference type="Rhea" id="RHEA:10220"/>
        <dbReference type="Rhea" id="RHEA-COMP:9706"/>
        <dbReference type="Rhea" id="RHEA-COMP:9707"/>
        <dbReference type="ChEBI" id="CHEBI:15378"/>
        <dbReference type="ChEBI" id="CHEBI:30616"/>
        <dbReference type="ChEBI" id="CHEBI:33019"/>
        <dbReference type="ChEBI" id="CHEBI:58315"/>
        <dbReference type="ChEBI" id="CHEBI:78442"/>
        <dbReference type="ChEBI" id="CHEBI:78536"/>
        <dbReference type="ChEBI" id="CHEBI:456215"/>
        <dbReference type="EC" id="6.1.1.1"/>
    </reaction>
</comment>
<dbReference type="Pfam" id="PF00579">
    <property type="entry name" value="tRNA-synt_1b"/>
    <property type="match status" value="1"/>
</dbReference>
<dbReference type="Proteomes" id="UP000027920">
    <property type="component" value="Unassembled WGS sequence"/>
</dbReference>
<dbReference type="GO" id="GO:0005739">
    <property type="term" value="C:mitochondrion"/>
    <property type="evidence" value="ECO:0007669"/>
    <property type="project" value="TreeGrafter"/>
</dbReference>
<dbReference type="Gene3D" id="3.40.50.620">
    <property type="entry name" value="HUPs"/>
    <property type="match status" value="1"/>
</dbReference>
<dbReference type="PANTHER" id="PTHR11766:SF0">
    <property type="entry name" value="TYROSINE--TRNA LIGASE, MITOCHONDRIAL"/>
    <property type="match status" value="1"/>
</dbReference>
<keyword evidence="2 8" id="KW-0436">Ligase</keyword>
<keyword evidence="4 8" id="KW-0067">ATP-binding</keyword>
<evidence type="ECO:0000259" key="9">
    <source>
        <dbReference type="Pfam" id="PF16714"/>
    </source>
</evidence>
<dbReference type="STRING" id="1182545.A0A072PE54"/>